<evidence type="ECO:0000313" key="3">
    <source>
        <dbReference type="Proteomes" id="UP001175227"/>
    </source>
</evidence>
<dbReference type="Proteomes" id="UP001175227">
    <property type="component" value="Unassembled WGS sequence"/>
</dbReference>
<feature type="compositionally biased region" description="Polar residues" evidence="1">
    <location>
        <begin position="56"/>
        <end position="74"/>
    </location>
</feature>
<dbReference type="AlphaFoldDB" id="A0AA39UBH1"/>
<reference evidence="2" key="1">
    <citation type="submission" date="2023-06" db="EMBL/GenBank/DDBJ databases">
        <authorList>
            <consortium name="Lawrence Berkeley National Laboratory"/>
            <person name="Ahrendt S."/>
            <person name="Sahu N."/>
            <person name="Indic B."/>
            <person name="Wong-Bajracharya J."/>
            <person name="Merenyi Z."/>
            <person name="Ke H.-M."/>
            <person name="Monk M."/>
            <person name="Kocsube S."/>
            <person name="Drula E."/>
            <person name="Lipzen A."/>
            <person name="Balint B."/>
            <person name="Henrissat B."/>
            <person name="Andreopoulos B."/>
            <person name="Martin F.M."/>
            <person name="Harder C.B."/>
            <person name="Rigling D."/>
            <person name="Ford K.L."/>
            <person name="Foster G.D."/>
            <person name="Pangilinan J."/>
            <person name="Papanicolaou A."/>
            <person name="Barry K."/>
            <person name="LaButti K."/>
            <person name="Viragh M."/>
            <person name="Koriabine M."/>
            <person name="Yan M."/>
            <person name="Riley R."/>
            <person name="Champramary S."/>
            <person name="Plett K.L."/>
            <person name="Tsai I.J."/>
            <person name="Slot J."/>
            <person name="Sipos G."/>
            <person name="Plett J."/>
            <person name="Nagy L.G."/>
            <person name="Grigoriev I.V."/>
        </authorList>
    </citation>
    <scope>NUCLEOTIDE SEQUENCE</scope>
    <source>
        <strain evidence="2">ICMP 16352</strain>
    </source>
</reference>
<evidence type="ECO:0000313" key="2">
    <source>
        <dbReference type="EMBL" id="KAK0472590.1"/>
    </source>
</evidence>
<comment type="caution">
    <text evidence="2">The sequence shown here is derived from an EMBL/GenBank/DDBJ whole genome shotgun (WGS) entry which is preliminary data.</text>
</comment>
<organism evidence="2 3">
    <name type="scientific">Armillaria novae-zelandiae</name>
    <dbReference type="NCBI Taxonomy" id="153914"/>
    <lineage>
        <taxon>Eukaryota</taxon>
        <taxon>Fungi</taxon>
        <taxon>Dikarya</taxon>
        <taxon>Basidiomycota</taxon>
        <taxon>Agaricomycotina</taxon>
        <taxon>Agaricomycetes</taxon>
        <taxon>Agaricomycetidae</taxon>
        <taxon>Agaricales</taxon>
        <taxon>Marasmiineae</taxon>
        <taxon>Physalacriaceae</taxon>
        <taxon>Armillaria</taxon>
    </lineage>
</organism>
<accession>A0AA39UBH1</accession>
<sequence>MLVKANSATVQFTSGFILCGIFTPANPLSGYSAEQLAELILALRQLGLITLGRQHSSNSVAPGANSEPSPSHAFSSLGDIGGAPGGGGVAIAGTMVMNLDFCGNGKPKLKE</sequence>
<keyword evidence="3" id="KW-1185">Reference proteome</keyword>
<evidence type="ECO:0000256" key="1">
    <source>
        <dbReference type="SAM" id="MobiDB-lite"/>
    </source>
</evidence>
<name>A0AA39UBH1_9AGAR</name>
<protein>
    <submittedName>
        <fullName evidence="2">Uncharacterized protein</fullName>
    </submittedName>
</protein>
<feature type="region of interest" description="Disordered" evidence="1">
    <location>
        <begin position="56"/>
        <end position="79"/>
    </location>
</feature>
<proteinExistence type="predicted"/>
<dbReference type="EMBL" id="JAUEPR010000039">
    <property type="protein sequence ID" value="KAK0472590.1"/>
    <property type="molecule type" value="Genomic_DNA"/>
</dbReference>
<gene>
    <name evidence="2" type="ORF">IW261DRAFT_1570677</name>
</gene>